<protein>
    <submittedName>
        <fullName evidence="2">Alpha/beta hydrolase family protein</fullName>
    </submittedName>
</protein>
<comment type="caution">
    <text evidence="2">The sequence shown here is derived from an EMBL/GenBank/DDBJ whole genome shotgun (WGS) entry which is preliminary data.</text>
</comment>
<organism evidence="2 3">
    <name type="scientific">Herbihabitans rhizosphaerae</name>
    <dbReference type="NCBI Taxonomy" id="1872711"/>
    <lineage>
        <taxon>Bacteria</taxon>
        <taxon>Bacillati</taxon>
        <taxon>Actinomycetota</taxon>
        <taxon>Actinomycetes</taxon>
        <taxon>Pseudonocardiales</taxon>
        <taxon>Pseudonocardiaceae</taxon>
        <taxon>Herbihabitans</taxon>
    </lineage>
</organism>
<sequence length="467" mass="50435">MVPALRKIPSVLTDLHATVTACQNVIFAEIPEKLRNLGKPVVIDPDGRILEPVSLMKANDTVMGAVRRATEADGTAAAELRKLTAEAQGFAQTADDQRRTWESMQTVPAAGAPPGDVKRWWDGLTDRQRETLLFLRTEQIGSLDGVPVEWRDRANRMQLPGEMERIREDIARMTEQQATRNTHGSMAGVPFIKQEEIEKLKQKLAGLEAVLSRLNKPVDPTAPQAHLLKISTDGAGKAIVAMGNPDTATNVATFVPGTGAGLNLIGTDMNRADKMAEAASVYGQSPSTAVIAWTGYDAPQEIFPGGASKDSYADNARADLDRFQDGLRATHQGTPSHNTLIGHSYGSTVIGHAARDGSLAVDNMVFVGSPGVGVDHVRDLHLDGVPPDQMSQRVHATTALHDIIRTTPPGLHSAQPIWQHFGAHVFESNPGTNSVTGFSTEAHSEYWNKQNRSLENMGRIIAGQPTK</sequence>
<evidence type="ECO:0000259" key="1">
    <source>
        <dbReference type="Pfam" id="PF06259"/>
    </source>
</evidence>
<dbReference type="Pfam" id="PF06259">
    <property type="entry name" value="Abhydrolase_8"/>
    <property type="match status" value="1"/>
</dbReference>
<dbReference type="Proteomes" id="UP000294257">
    <property type="component" value="Unassembled WGS sequence"/>
</dbReference>
<keyword evidence="2" id="KW-0378">Hydrolase</keyword>
<feature type="domain" description="DUF1023" evidence="1">
    <location>
        <begin position="235"/>
        <end position="408"/>
    </location>
</feature>
<evidence type="ECO:0000313" key="2">
    <source>
        <dbReference type="EMBL" id="RZS34822.1"/>
    </source>
</evidence>
<reference evidence="2 3" key="1">
    <citation type="submission" date="2019-02" db="EMBL/GenBank/DDBJ databases">
        <title>Genomic Encyclopedia of Type Strains, Phase IV (KMG-IV): sequencing the most valuable type-strain genomes for metagenomic binning, comparative biology and taxonomic classification.</title>
        <authorList>
            <person name="Goeker M."/>
        </authorList>
    </citation>
    <scope>NUCLEOTIDE SEQUENCE [LARGE SCALE GENOMIC DNA]</scope>
    <source>
        <strain evidence="2 3">DSM 101727</strain>
    </source>
</reference>
<dbReference type="AlphaFoldDB" id="A0A4Q7KHQ7"/>
<dbReference type="InterPro" id="IPR010427">
    <property type="entry name" value="DUF1023"/>
</dbReference>
<dbReference type="GO" id="GO:0016787">
    <property type="term" value="F:hydrolase activity"/>
    <property type="evidence" value="ECO:0007669"/>
    <property type="project" value="UniProtKB-KW"/>
</dbReference>
<dbReference type="EMBL" id="SGWQ01000008">
    <property type="protein sequence ID" value="RZS34822.1"/>
    <property type="molecule type" value="Genomic_DNA"/>
</dbReference>
<accession>A0A4Q7KHQ7</accession>
<evidence type="ECO:0000313" key="3">
    <source>
        <dbReference type="Proteomes" id="UP000294257"/>
    </source>
</evidence>
<dbReference type="InterPro" id="IPR029058">
    <property type="entry name" value="AB_hydrolase_fold"/>
</dbReference>
<gene>
    <name evidence="2" type="ORF">EV193_108171</name>
</gene>
<name>A0A4Q7KHQ7_9PSEU</name>
<proteinExistence type="predicted"/>
<dbReference type="SUPFAM" id="SSF53474">
    <property type="entry name" value="alpha/beta-Hydrolases"/>
    <property type="match status" value="1"/>
</dbReference>
<dbReference type="Gene3D" id="3.40.50.1820">
    <property type="entry name" value="alpha/beta hydrolase"/>
    <property type="match status" value="1"/>
</dbReference>
<keyword evidence="3" id="KW-1185">Reference proteome</keyword>